<dbReference type="EMBL" id="BKAG01000097">
    <property type="protein sequence ID" value="GEP46408.1"/>
    <property type="molecule type" value="Genomic_DNA"/>
</dbReference>
<dbReference type="Proteomes" id="UP000321577">
    <property type="component" value="Unassembled WGS sequence"/>
</dbReference>
<sequence length="318" mass="34579">MSNRNLIKKTPGKVVFGPDGDNVTFYSSSGISCELQETLVELPDLIHGASEQIVTGRLVEIKFTPTQFTAEALEKLFTHGSVRMGGSILGSTDTYVDVRTVDNVQRRITCAYIHQEPAVRCKTGQTILGEVVIRGIVGLSGNPTGLNAFWQRSTVAWDDDGWDPANEITPGWDFSWPLGTASAWDAIDTAEGVTITPKSDLTEDLSNRNGLINVTIQKYGVEITAKTLNISEELVLAALYNDLPLGSRKTSLGRDLKLNATTGGAFIRCFNAVLQPASLTYNATDTVVGDLKWMTSPLMSSHTKKHLLVSTTDPDEEE</sequence>
<name>A0A512MI58_9BACT</name>
<accession>A0A512MI58</accession>
<dbReference type="PROSITE" id="PS51257">
    <property type="entry name" value="PROKAR_LIPOPROTEIN"/>
    <property type="match status" value="1"/>
</dbReference>
<dbReference type="RefSeq" id="WP_146856254.1">
    <property type="nucleotide sequence ID" value="NZ_BKAG01000097.1"/>
</dbReference>
<protein>
    <submittedName>
        <fullName evidence="1">Uncharacterized protein</fullName>
    </submittedName>
</protein>
<evidence type="ECO:0000313" key="1">
    <source>
        <dbReference type="EMBL" id="GEP46408.1"/>
    </source>
</evidence>
<comment type="caution">
    <text evidence="1">The sequence shown here is derived from an EMBL/GenBank/DDBJ whole genome shotgun (WGS) entry which is preliminary data.</text>
</comment>
<reference evidence="1 2" key="1">
    <citation type="submission" date="2019-07" db="EMBL/GenBank/DDBJ databases">
        <title>Whole genome shotgun sequence of Brevifollis gellanilyticus NBRC 108608.</title>
        <authorList>
            <person name="Hosoyama A."/>
            <person name="Uohara A."/>
            <person name="Ohji S."/>
            <person name="Ichikawa N."/>
        </authorList>
    </citation>
    <scope>NUCLEOTIDE SEQUENCE [LARGE SCALE GENOMIC DNA]</scope>
    <source>
        <strain evidence="1 2">NBRC 108608</strain>
    </source>
</reference>
<proteinExistence type="predicted"/>
<organism evidence="1 2">
    <name type="scientific">Brevifollis gellanilyticus</name>
    <dbReference type="NCBI Taxonomy" id="748831"/>
    <lineage>
        <taxon>Bacteria</taxon>
        <taxon>Pseudomonadati</taxon>
        <taxon>Verrucomicrobiota</taxon>
        <taxon>Verrucomicrobiia</taxon>
        <taxon>Verrucomicrobiales</taxon>
        <taxon>Verrucomicrobiaceae</taxon>
    </lineage>
</organism>
<keyword evidence="2" id="KW-1185">Reference proteome</keyword>
<dbReference type="AlphaFoldDB" id="A0A512MI58"/>
<evidence type="ECO:0000313" key="2">
    <source>
        <dbReference type="Proteomes" id="UP000321577"/>
    </source>
</evidence>
<gene>
    <name evidence="1" type="ORF">BGE01nite_56990</name>
</gene>